<evidence type="ECO:0000313" key="3">
    <source>
        <dbReference type="Proteomes" id="UP001175228"/>
    </source>
</evidence>
<keyword evidence="1" id="KW-0175">Coiled coil</keyword>
<protein>
    <recommendedName>
        <fullName evidence="4">F-box domain-containing protein</fullName>
    </recommendedName>
</protein>
<proteinExistence type="predicted"/>
<feature type="coiled-coil region" evidence="1">
    <location>
        <begin position="55"/>
        <end position="82"/>
    </location>
</feature>
<evidence type="ECO:0000256" key="1">
    <source>
        <dbReference type="SAM" id="Coils"/>
    </source>
</evidence>
<reference evidence="2" key="1">
    <citation type="submission" date="2023-06" db="EMBL/GenBank/DDBJ databases">
        <authorList>
            <consortium name="Lawrence Berkeley National Laboratory"/>
            <person name="Ahrendt S."/>
            <person name="Sahu N."/>
            <person name="Indic B."/>
            <person name="Wong-Bajracharya J."/>
            <person name="Merenyi Z."/>
            <person name="Ke H.-M."/>
            <person name="Monk M."/>
            <person name="Kocsube S."/>
            <person name="Drula E."/>
            <person name="Lipzen A."/>
            <person name="Balint B."/>
            <person name="Henrissat B."/>
            <person name="Andreopoulos B."/>
            <person name="Martin F.M."/>
            <person name="Harder C.B."/>
            <person name="Rigling D."/>
            <person name="Ford K.L."/>
            <person name="Foster G.D."/>
            <person name="Pangilinan J."/>
            <person name="Papanicolaou A."/>
            <person name="Barry K."/>
            <person name="LaButti K."/>
            <person name="Viragh M."/>
            <person name="Koriabine M."/>
            <person name="Yan M."/>
            <person name="Riley R."/>
            <person name="Champramary S."/>
            <person name="Plett K.L."/>
            <person name="Tsai I.J."/>
            <person name="Slot J."/>
            <person name="Sipos G."/>
            <person name="Plett J."/>
            <person name="Nagy L.G."/>
            <person name="Grigoriev I.V."/>
        </authorList>
    </citation>
    <scope>NUCLEOTIDE SEQUENCE</scope>
    <source>
        <strain evidence="2">HWK02</strain>
    </source>
</reference>
<dbReference type="EMBL" id="JAUEPU010000010">
    <property type="protein sequence ID" value="KAK0498804.1"/>
    <property type="molecule type" value="Genomic_DNA"/>
</dbReference>
<dbReference type="Gene3D" id="1.20.1280.50">
    <property type="match status" value="1"/>
</dbReference>
<dbReference type="InterPro" id="IPR032675">
    <property type="entry name" value="LRR_dom_sf"/>
</dbReference>
<name>A0AA39QAK6_9AGAR</name>
<organism evidence="2 3">
    <name type="scientific">Armillaria luteobubalina</name>
    <dbReference type="NCBI Taxonomy" id="153913"/>
    <lineage>
        <taxon>Eukaryota</taxon>
        <taxon>Fungi</taxon>
        <taxon>Dikarya</taxon>
        <taxon>Basidiomycota</taxon>
        <taxon>Agaricomycotina</taxon>
        <taxon>Agaricomycetes</taxon>
        <taxon>Agaricomycetidae</taxon>
        <taxon>Agaricales</taxon>
        <taxon>Marasmiineae</taxon>
        <taxon>Physalacriaceae</taxon>
        <taxon>Armillaria</taxon>
    </lineage>
</organism>
<keyword evidence="3" id="KW-1185">Reference proteome</keyword>
<comment type="caution">
    <text evidence="2">The sequence shown here is derived from an EMBL/GenBank/DDBJ whole genome shotgun (WGS) entry which is preliminary data.</text>
</comment>
<evidence type="ECO:0000313" key="2">
    <source>
        <dbReference type="EMBL" id="KAK0498804.1"/>
    </source>
</evidence>
<evidence type="ECO:0008006" key="4">
    <source>
        <dbReference type="Google" id="ProtNLM"/>
    </source>
</evidence>
<dbReference type="Gene3D" id="3.80.10.10">
    <property type="entry name" value="Ribonuclease Inhibitor"/>
    <property type="match status" value="1"/>
</dbReference>
<dbReference type="Proteomes" id="UP001175228">
    <property type="component" value="Unassembled WGS sequence"/>
</dbReference>
<dbReference type="AlphaFoldDB" id="A0AA39QAK6"/>
<gene>
    <name evidence="2" type="ORF">EDD18DRAFT_1153839</name>
</gene>
<sequence>MQTRCFNCGLDVTTPVTRSTDAPSPFRALVSTNNVVSASDANLLSHFLQGVEADISAQDNIVQHLEAALKRAQDERNRLQSIFDTHAALRSTLRTFPPEVLTEIFQWTIGVPHSPPPLLRALVGDLSRIGGVCRLWRAMVLSTPSLWASFSSSGLRNEGLMPLLQTVLDRSSQTSLTITWPFMYGVSKEEERALLGCAMSTCRRWKRIRIELIGDYQNIYEQIRGRIPELERLELSGEESTDDFGNGPNFNCFGDGPKLRTLALSDGIFPDQLTLPWIQITSLHIERRMNMDDFSWVLSRTRNLQFLSIDPQSDGCTEYWEPRGMEDIVTHSSLRRIESWDGALLRAYSFPSLEELAMGAFGERDASVDGDRSAEVIFRDFLQRSHSSMKKLKLGFMTNRSIDFEVMFEKAFKLTHLDIVLPGCPGTAARFFQTLVSTSGRDVLPELQFLKAEYTRKPYLNFQEVVPVELIIDMFVSRCHPTSIAVAEMQSVHITLPPFSALSQMSLLCRLKAVPA</sequence>
<accession>A0AA39QAK6</accession>